<proteinExistence type="predicted"/>
<evidence type="ECO:0000313" key="1">
    <source>
        <dbReference type="EMBL" id="JAD39339.1"/>
    </source>
</evidence>
<organism evidence="1">
    <name type="scientific">Arundo donax</name>
    <name type="common">Giant reed</name>
    <name type="synonym">Donax arundinaceus</name>
    <dbReference type="NCBI Taxonomy" id="35708"/>
    <lineage>
        <taxon>Eukaryota</taxon>
        <taxon>Viridiplantae</taxon>
        <taxon>Streptophyta</taxon>
        <taxon>Embryophyta</taxon>
        <taxon>Tracheophyta</taxon>
        <taxon>Spermatophyta</taxon>
        <taxon>Magnoliopsida</taxon>
        <taxon>Liliopsida</taxon>
        <taxon>Poales</taxon>
        <taxon>Poaceae</taxon>
        <taxon>PACMAD clade</taxon>
        <taxon>Arundinoideae</taxon>
        <taxon>Arundineae</taxon>
        <taxon>Arundo</taxon>
    </lineage>
</organism>
<dbReference type="EMBL" id="GBRH01258556">
    <property type="protein sequence ID" value="JAD39339.1"/>
    <property type="molecule type" value="Transcribed_RNA"/>
</dbReference>
<reference evidence="1" key="2">
    <citation type="journal article" date="2015" name="Data Brief">
        <title>Shoot transcriptome of the giant reed, Arundo donax.</title>
        <authorList>
            <person name="Barrero R.A."/>
            <person name="Guerrero F.D."/>
            <person name="Moolhuijzen P."/>
            <person name="Goolsby J.A."/>
            <person name="Tidwell J."/>
            <person name="Bellgard S.E."/>
            <person name="Bellgard M.I."/>
        </authorList>
    </citation>
    <scope>NUCLEOTIDE SEQUENCE</scope>
    <source>
        <tissue evidence="1">Shoot tissue taken approximately 20 cm above the soil surface</tissue>
    </source>
</reference>
<name>A0A0A8ZIV0_ARUDO</name>
<protein>
    <submittedName>
        <fullName evidence="1">Uncharacterized protein</fullName>
    </submittedName>
</protein>
<sequence>MCNMVILLSRNYF</sequence>
<reference evidence="1" key="1">
    <citation type="submission" date="2014-09" db="EMBL/GenBank/DDBJ databases">
        <authorList>
            <person name="Magalhaes I.L.F."/>
            <person name="Oliveira U."/>
            <person name="Santos F.R."/>
            <person name="Vidigal T.H.D.A."/>
            <person name="Brescovit A.D."/>
            <person name="Santos A.J."/>
        </authorList>
    </citation>
    <scope>NUCLEOTIDE SEQUENCE</scope>
    <source>
        <tissue evidence="1">Shoot tissue taken approximately 20 cm above the soil surface</tissue>
    </source>
</reference>
<accession>A0A0A8ZIV0</accession>